<dbReference type="STRING" id="196164.gene:10741063"/>
<evidence type="ECO:0000313" key="3">
    <source>
        <dbReference type="Proteomes" id="UP000001409"/>
    </source>
</evidence>
<dbReference type="AlphaFoldDB" id="Q8FRU7"/>
<organism evidence="2 3">
    <name type="scientific">Corynebacterium efficiens (strain DSM 44549 / YS-314 / AJ 12310 / JCM 11189 / NBRC 100395)</name>
    <dbReference type="NCBI Taxonomy" id="196164"/>
    <lineage>
        <taxon>Bacteria</taxon>
        <taxon>Bacillati</taxon>
        <taxon>Actinomycetota</taxon>
        <taxon>Actinomycetes</taxon>
        <taxon>Mycobacteriales</taxon>
        <taxon>Corynebacteriaceae</taxon>
        <taxon>Corynebacterium</taxon>
    </lineage>
</organism>
<accession>Q8FRU7</accession>
<dbReference type="Proteomes" id="UP000001409">
    <property type="component" value="Chromosome"/>
</dbReference>
<dbReference type="EMBL" id="BA000035">
    <property type="protein sequence ID" value="BAC17471.1"/>
    <property type="molecule type" value="Genomic_DNA"/>
</dbReference>
<dbReference type="HOGENOM" id="CLU_074765_0_0_11"/>
<name>Q8FRU7_COREF</name>
<proteinExistence type="predicted"/>
<evidence type="ECO:0000256" key="1">
    <source>
        <dbReference type="SAM" id="MobiDB-lite"/>
    </source>
</evidence>
<dbReference type="KEGG" id="cef:CE0661"/>
<feature type="region of interest" description="Disordered" evidence="1">
    <location>
        <begin position="33"/>
        <end position="68"/>
    </location>
</feature>
<sequence>MDVTLMISPRGRTAYALMTTLAIGSMALVACGSDRGGGQTSSEEPPKVATAMGTRTAEAPSGIPSIPPTASMRYTAARDTTLTARTLMEYLDGNQREQITGEGLDINTLTHAQKLTVFKVLETLLDDESNSMMRALLEYIDSNPGAAPHLLRFSTVPAPNERWRLDLDGPLLGLHAMFSEEGDVALESARFNLTSNDVRTIMAATETGVPPHHDTAHEPVVELLDSLTDSQRAALTSQNLSGNGGLRGAALTGEQKERLLAVASQWICVGHEPTAQAKQERIAATLDDTVFTLAGVTEERDDEGLQLRIDGPEVFIEFQQTFSEDGTPSIRSIFEDPSVDSATQ</sequence>
<dbReference type="eggNOG" id="ENOG5030ICJ">
    <property type="taxonomic scope" value="Bacteria"/>
</dbReference>
<dbReference type="InterPro" id="IPR021889">
    <property type="entry name" value="DUF3500"/>
</dbReference>
<dbReference type="Pfam" id="PF12006">
    <property type="entry name" value="DUF3500"/>
    <property type="match status" value="1"/>
</dbReference>
<keyword evidence="3" id="KW-1185">Reference proteome</keyword>
<protein>
    <submittedName>
        <fullName evidence="2">Uncharacterized protein</fullName>
    </submittedName>
</protein>
<reference evidence="2 3" key="1">
    <citation type="journal article" date="2003" name="Genome Res.">
        <title>Comparative complete genome sequence analysis of the amino acid replacements responsible for the thermostability of Corynebacterium efficiens.</title>
        <authorList>
            <person name="Nishio Y."/>
            <person name="Nakamura Y."/>
            <person name="Kawarabayasi Y."/>
            <person name="Usuda Y."/>
            <person name="Kimura E."/>
            <person name="Sugimoto S."/>
            <person name="Matsui K."/>
            <person name="Yamagishi A."/>
            <person name="Kikuchi H."/>
            <person name="Ikeo K."/>
            <person name="Gojobori T."/>
        </authorList>
    </citation>
    <scope>NUCLEOTIDE SEQUENCE [LARGE SCALE GENOMIC DNA]</scope>
    <source>
        <strain evidence="3">DSM 44549 / YS-314 / AJ 12310 / JCM 11189 / NBRC 100395</strain>
    </source>
</reference>
<evidence type="ECO:0000313" key="2">
    <source>
        <dbReference type="EMBL" id="BAC17471.1"/>
    </source>
</evidence>